<dbReference type="Proteomes" id="UP001163056">
    <property type="component" value="Unassembled WGS sequence"/>
</dbReference>
<dbReference type="NCBIfam" id="TIGR03162">
    <property type="entry name" value="ribazole_cobC"/>
    <property type="match status" value="1"/>
</dbReference>
<name>A0AAJ1JJV0_PROST</name>
<evidence type="ECO:0000256" key="2">
    <source>
        <dbReference type="PIRSR" id="PIRSR613078-1"/>
    </source>
</evidence>
<evidence type="ECO:0000256" key="3">
    <source>
        <dbReference type="PIRSR" id="PIRSR613078-2"/>
    </source>
</evidence>
<dbReference type="InterPro" id="IPR050275">
    <property type="entry name" value="PGM_Phosphatase"/>
</dbReference>
<dbReference type="GO" id="GO:0005737">
    <property type="term" value="C:cytoplasm"/>
    <property type="evidence" value="ECO:0007669"/>
    <property type="project" value="TreeGrafter"/>
</dbReference>
<dbReference type="InterPro" id="IPR001345">
    <property type="entry name" value="PG/BPGM_mutase_AS"/>
</dbReference>
<dbReference type="SMART" id="SM00855">
    <property type="entry name" value="PGAM"/>
    <property type="match status" value="1"/>
</dbReference>
<evidence type="ECO:0000313" key="4">
    <source>
        <dbReference type="EMBL" id="MDE8769260.1"/>
    </source>
</evidence>
<dbReference type="InterPro" id="IPR013078">
    <property type="entry name" value="His_Pase_superF_clade-1"/>
</dbReference>
<gene>
    <name evidence="4" type="primary">cobC</name>
    <name evidence="4" type="ORF">PZS58_06910</name>
</gene>
<protein>
    <recommendedName>
        <fullName evidence="1">Alpha-ribazole phosphatase</fullName>
        <ecNumber evidence="1">3.1.3.73</ecNumber>
    </recommendedName>
</protein>
<reference evidence="4 5" key="1">
    <citation type="submission" date="2023-03" db="EMBL/GenBank/DDBJ databases">
        <title>WGS of NDM-producing Providencia thailandensis from Ukrainian patients.</title>
        <authorList>
            <person name="Zabicka D."/>
            <person name="Izdebski R."/>
            <person name="Urbanowicz P."/>
            <person name="Biedrzycka M."/>
            <person name="Guzek A."/>
            <person name="Gniadkowski M."/>
        </authorList>
    </citation>
    <scope>NUCLEOTIDE SEQUENCE [LARGE SCALE GENOMIC DNA]</scope>
    <source>
        <strain evidence="4 5">8015-22</strain>
    </source>
</reference>
<feature type="binding site" evidence="3">
    <location>
        <begin position="10"/>
        <end position="17"/>
    </location>
    <ligand>
        <name>substrate</name>
    </ligand>
</feature>
<dbReference type="EC" id="3.1.3.73" evidence="1"/>
<dbReference type="AlphaFoldDB" id="A0AAJ1JJV0"/>
<dbReference type="PANTHER" id="PTHR48100:SF59">
    <property type="entry name" value="ADENOSYLCOBALAMIN_ALPHA-RIBAZOLE PHOSPHATASE"/>
    <property type="match status" value="1"/>
</dbReference>
<feature type="active site" description="Tele-phosphohistidine intermediate" evidence="2">
    <location>
        <position position="11"/>
    </location>
</feature>
<feature type="binding site" evidence="3">
    <location>
        <position position="60"/>
    </location>
    <ligand>
        <name>substrate</name>
    </ligand>
</feature>
<dbReference type="RefSeq" id="WP_088498973.1">
    <property type="nucleotide sequence ID" value="NZ_BRQK01000004.1"/>
</dbReference>
<dbReference type="SUPFAM" id="SSF53254">
    <property type="entry name" value="Phosphoglycerate mutase-like"/>
    <property type="match status" value="1"/>
</dbReference>
<evidence type="ECO:0000313" key="5">
    <source>
        <dbReference type="Proteomes" id="UP001163056"/>
    </source>
</evidence>
<dbReference type="Gene3D" id="3.40.50.1240">
    <property type="entry name" value="Phosphoglycerate mutase-like"/>
    <property type="match status" value="1"/>
</dbReference>
<evidence type="ECO:0000256" key="1">
    <source>
        <dbReference type="NCBIfam" id="TIGR03162"/>
    </source>
</evidence>
<feature type="active site" description="Proton donor/acceptor" evidence="2">
    <location>
        <position position="84"/>
    </location>
</feature>
<dbReference type="InterPro" id="IPR017578">
    <property type="entry name" value="Ribazole_CobC"/>
</dbReference>
<dbReference type="Pfam" id="PF00300">
    <property type="entry name" value="His_Phos_1"/>
    <property type="match status" value="1"/>
</dbReference>
<dbReference type="GO" id="GO:0009236">
    <property type="term" value="P:cobalamin biosynthetic process"/>
    <property type="evidence" value="ECO:0007669"/>
    <property type="project" value="UniProtKB-UniRule"/>
</dbReference>
<accession>A0AAJ1JJV0</accession>
<comment type="caution">
    <text evidence="4">The sequence shown here is derived from an EMBL/GenBank/DDBJ whole genome shotgun (WGS) entry which is preliminary data.</text>
</comment>
<organism evidence="4 5">
    <name type="scientific">Providencia stuartii</name>
    <dbReference type="NCBI Taxonomy" id="588"/>
    <lineage>
        <taxon>Bacteria</taxon>
        <taxon>Pseudomonadati</taxon>
        <taxon>Pseudomonadota</taxon>
        <taxon>Gammaproteobacteria</taxon>
        <taxon>Enterobacterales</taxon>
        <taxon>Morganellaceae</taxon>
        <taxon>Providencia</taxon>
    </lineage>
</organism>
<dbReference type="PROSITE" id="PS00175">
    <property type="entry name" value="PG_MUTASE"/>
    <property type="match status" value="1"/>
</dbReference>
<proteinExistence type="predicted"/>
<dbReference type="CDD" id="cd07067">
    <property type="entry name" value="HP_PGM_like"/>
    <property type="match status" value="1"/>
</dbReference>
<dbReference type="InterPro" id="IPR029033">
    <property type="entry name" value="His_PPase_superfam"/>
</dbReference>
<dbReference type="GO" id="GO:0043755">
    <property type="term" value="F:alpha-ribazole phosphatase activity"/>
    <property type="evidence" value="ECO:0007669"/>
    <property type="project" value="UniProtKB-UniRule"/>
</dbReference>
<dbReference type="EMBL" id="JAREJI010000003">
    <property type="protein sequence ID" value="MDE8769260.1"/>
    <property type="molecule type" value="Genomic_DNA"/>
</dbReference>
<sequence length="208" mass="23798">MSLSHFILVRHGETIGNKDGLFYGSTDLPLTETGCRQAANVASYLKNIQIDKIIISKLQRAKQTAEYIRSSENYYYHCDPRLNEMHFGDWEMHHYSEIAARYPADWNSWINDWQHATPTNGESFPQFATRVQEVADELRQKAIETPATRLIVAHKGVLGLLISRWFDLPTKAMWQFPCAQGSYSVAECRDGFMTLAVFNGRSCFTPIV</sequence>
<dbReference type="PANTHER" id="PTHR48100">
    <property type="entry name" value="BROAD-SPECIFICITY PHOSPHATASE YOR283W-RELATED"/>
    <property type="match status" value="1"/>
</dbReference>